<dbReference type="HAMAP" id="MF_00365">
    <property type="entry name" value="RecF"/>
    <property type="match status" value="1"/>
</dbReference>
<keyword evidence="4 12" id="KW-0963">Cytoplasm</keyword>
<comment type="similarity">
    <text evidence="2 12 13">Belongs to the RecF family.</text>
</comment>
<evidence type="ECO:0000313" key="16">
    <source>
        <dbReference type="Proteomes" id="UP001436297"/>
    </source>
</evidence>
<evidence type="ECO:0000256" key="5">
    <source>
        <dbReference type="ARBA" id="ARBA00022705"/>
    </source>
</evidence>
<evidence type="ECO:0000256" key="9">
    <source>
        <dbReference type="ARBA" id="ARBA00023125"/>
    </source>
</evidence>
<dbReference type="PANTHER" id="PTHR32182">
    <property type="entry name" value="DNA REPLICATION AND REPAIR PROTEIN RECF"/>
    <property type="match status" value="1"/>
</dbReference>
<dbReference type="InterPro" id="IPR003395">
    <property type="entry name" value="RecF/RecN/SMC_N"/>
</dbReference>
<dbReference type="Gene3D" id="1.20.1050.90">
    <property type="entry name" value="RecF/RecN/SMC, N-terminal domain"/>
    <property type="match status" value="1"/>
</dbReference>
<feature type="binding site" evidence="12">
    <location>
        <begin position="30"/>
        <end position="37"/>
    </location>
    <ligand>
        <name>ATP</name>
        <dbReference type="ChEBI" id="CHEBI:30616"/>
    </ligand>
</feature>
<evidence type="ECO:0000256" key="8">
    <source>
        <dbReference type="ARBA" id="ARBA00022840"/>
    </source>
</evidence>
<evidence type="ECO:0000256" key="3">
    <source>
        <dbReference type="ARBA" id="ARBA00020170"/>
    </source>
</evidence>
<keyword evidence="10 12" id="KW-0234">DNA repair</keyword>
<dbReference type="InterPro" id="IPR018078">
    <property type="entry name" value="DNA-binding_RecF_CS"/>
</dbReference>
<keyword evidence="8 12" id="KW-0067">ATP-binding</keyword>
<dbReference type="RefSeq" id="WP_251521632.1">
    <property type="nucleotide sequence ID" value="NZ_CP128355.1"/>
</dbReference>
<keyword evidence="7 12" id="KW-0227">DNA damage</keyword>
<evidence type="ECO:0000256" key="10">
    <source>
        <dbReference type="ARBA" id="ARBA00023204"/>
    </source>
</evidence>
<evidence type="ECO:0000256" key="13">
    <source>
        <dbReference type="RuleBase" id="RU000578"/>
    </source>
</evidence>
<feature type="domain" description="RecF/RecN/SMC N-terminal" evidence="14">
    <location>
        <begin position="3"/>
        <end position="351"/>
    </location>
</feature>
<evidence type="ECO:0000256" key="2">
    <source>
        <dbReference type="ARBA" id="ARBA00008016"/>
    </source>
</evidence>
<dbReference type="Gene3D" id="3.40.50.300">
    <property type="entry name" value="P-loop containing nucleotide triphosphate hydrolases"/>
    <property type="match status" value="1"/>
</dbReference>
<dbReference type="SUPFAM" id="SSF52540">
    <property type="entry name" value="P-loop containing nucleoside triphosphate hydrolases"/>
    <property type="match status" value="1"/>
</dbReference>
<sequence length="371" mass="42864">MKLNTLHLDNYRNYESITLDCHPEVNILIGENAQGKTNLLESIYTLALAKSHRTSNDKELIRFSSDYAKIESELSYRYGVMPLTMYITKKGKQVKINHLEQSRLTQYIGHLNVVLFAPEDLNIVKGSPQIRRKFIDMELGQISAVYLNDLSQYQRILKQKNNYLKQLQYGNKTDSTMLEVLNQQFAEYALKVMQRRAHFINELESLARPIHSGITDNRETLVLKYMPSMKLDFTNKTETERLEDVLTILNDNKEREMDRAVCLYGPHRDDLGFNINEMDAQIYGSQGQQRTTALSIKLAEIELMNIEVGEYPVLLLDDVLSELDNSRQTHLLSTIQHKVQTFVTTTSVDGIDHEIMKNAKLFQIKQGEIIK</sequence>
<evidence type="ECO:0000256" key="4">
    <source>
        <dbReference type="ARBA" id="ARBA00022490"/>
    </source>
</evidence>
<keyword evidence="16" id="KW-1185">Reference proteome</keyword>
<evidence type="ECO:0000256" key="6">
    <source>
        <dbReference type="ARBA" id="ARBA00022741"/>
    </source>
</evidence>
<evidence type="ECO:0000256" key="7">
    <source>
        <dbReference type="ARBA" id="ARBA00022763"/>
    </source>
</evidence>
<reference evidence="15 16" key="1">
    <citation type="journal article" date="2024" name="Pathogens">
        <title>Staphylococcus hsinchuensis sp. nov., Isolated from Soymilk.</title>
        <authorList>
            <person name="Wang Y.T."/>
            <person name="Lin Y.C."/>
            <person name="Hsieh Y.H."/>
            <person name="Lin Y.T."/>
            <person name="Hamada M."/>
            <person name="Chen C.C."/>
            <person name="Liou J.S."/>
            <person name="Lee A.Y."/>
            <person name="Zhang W.L."/>
            <person name="Chen Y.T."/>
            <person name="Huang C.H."/>
        </authorList>
    </citation>
    <scope>NUCLEOTIDE SEQUENCE [LARGE SCALE GENOMIC DNA]</scope>
    <source>
        <strain evidence="15 16">H164</strain>
    </source>
</reference>
<organism evidence="15 16">
    <name type="scientific">Staphylococcus hsinchuensis</name>
    <dbReference type="NCBI Taxonomy" id="3051183"/>
    <lineage>
        <taxon>Bacteria</taxon>
        <taxon>Bacillati</taxon>
        <taxon>Bacillota</taxon>
        <taxon>Bacilli</taxon>
        <taxon>Bacillales</taxon>
        <taxon>Staphylococcaceae</taxon>
        <taxon>Staphylococcus</taxon>
    </lineage>
</organism>
<dbReference type="InterPro" id="IPR027417">
    <property type="entry name" value="P-loop_NTPase"/>
</dbReference>
<evidence type="ECO:0000256" key="11">
    <source>
        <dbReference type="ARBA" id="ARBA00023236"/>
    </source>
</evidence>
<keyword evidence="9 12" id="KW-0238">DNA-binding</keyword>
<gene>
    <name evidence="12 15" type="primary">recF</name>
    <name evidence="15" type="ORF">QQM35_03220</name>
</gene>
<dbReference type="Pfam" id="PF02463">
    <property type="entry name" value="SMC_N"/>
    <property type="match status" value="1"/>
</dbReference>
<comment type="function">
    <text evidence="12 13">The RecF protein is involved in DNA metabolism; it is required for DNA replication and normal SOS inducibility. RecF binds preferentially to single-stranded, linear DNA. It also seems to bind ATP.</text>
</comment>
<dbReference type="PROSITE" id="PS00617">
    <property type="entry name" value="RECF_1"/>
    <property type="match status" value="1"/>
</dbReference>
<keyword evidence="5 12" id="KW-0235">DNA replication</keyword>
<proteinExistence type="inferred from homology"/>
<dbReference type="PROSITE" id="PS00618">
    <property type="entry name" value="RECF_2"/>
    <property type="match status" value="1"/>
</dbReference>
<keyword evidence="11 12" id="KW-0742">SOS response</keyword>
<dbReference type="PANTHER" id="PTHR32182:SF0">
    <property type="entry name" value="DNA REPLICATION AND REPAIR PROTEIN RECF"/>
    <property type="match status" value="1"/>
</dbReference>
<comment type="subcellular location">
    <subcellularLocation>
        <location evidence="1 12 13">Cytoplasm</location>
    </subcellularLocation>
</comment>
<evidence type="ECO:0000259" key="14">
    <source>
        <dbReference type="Pfam" id="PF02463"/>
    </source>
</evidence>
<dbReference type="EMBL" id="CP128355">
    <property type="protein sequence ID" value="XAF71139.1"/>
    <property type="molecule type" value="Genomic_DNA"/>
</dbReference>
<dbReference type="InterPro" id="IPR042174">
    <property type="entry name" value="RecF_2"/>
</dbReference>
<protein>
    <recommendedName>
        <fullName evidence="3 12">DNA replication and repair protein RecF</fullName>
    </recommendedName>
</protein>
<dbReference type="CDD" id="cd03242">
    <property type="entry name" value="ABC_RecF"/>
    <property type="match status" value="1"/>
</dbReference>
<dbReference type="Proteomes" id="UP001436297">
    <property type="component" value="Chromosome"/>
</dbReference>
<name>A0ABZ3EE54_9STAP</name>
<evidence type="ECO:0000256" key="1">
    <source>
        <dbReference type="ARBA" id="ARBA00004496"/>
    </source>
</evidence>
<evidence type="ECO:0000313" key="15">
    <source>
        <dbReference type="EMBL" id="XAF71139.1"/>
    </source>
</evidence>
<dbReference type="InterPro" id="IPR001238">
    <property type="entry name" value="DNA-binding_RecF"/>
</dbReference>
<keyword evidence="6 12" id="KW-0547">Nucleotide-binding</keyword>
<accession>A0ABZ3EE54</accession>
<dbReference type="NCBIfam" id="TIGR00611">
    <property type="entry name" value="recf"/>
    <property type="match status" value="1"/>
</dbReference>
<evidence type="ECO:0000256" key="12">
    <source>
        <dbReference type="HAMAP-Rule" id="MF_00365"/>
    </source>
</evidence>